<evidence type="ECO:0000256" key="1">
    <source>
        <dbReference type="ARBA" id="ARBA00004571"/>
    </source>
</evidence>
<evidence type="ECO:0000256" key="5">
    <source>
        <dbReference type="ARBA" id="ARBA00022692"/>
    </source>
</evidence>
<evidence type="ECO:0000256" key="9">
    <source>
        <dbReference type="ARBA" id="ARBA00023237"/>
    </source>
</evidence>
<keyword evidence="7 10" id="KW-0472">Membrane</keyword>
<evidence type="ECO:0000313" key="17">
    <source>
        <dbReference type="Proteomes" id="UP001589773"/>
    </source>
</evidence>
<keyword evidence="9 10" id="KW-0998">Cell outer membrane</keyword>
<evidence type="ECO:0000256" key="4">
    <source>
        <dbReference type="ARBA" id="ARBA00022452"/>
    </source>
</evidence>
<keyword evidence="8 16" id="KW-0675">Receptor</keyword>
<evidence type="ECO:0000256" key="7">
    <source>
        <dbReference type="ARBA" id="ARBA00023136"/>
    </source>
</evidence>
<dbReference type="EMBL" id="JBHLWP010000009">
    <property type="protein sequence ID" value="MFC0251657.1"/>
    <property type="molecule type" value="Genomic_DNA"/>
</dbReference>
<keyword evidence="3 10" id="KW-0813">Transport</keyword>
<comment type="similarity">
    <text evidence="2 10 11">Belongs to the TonB-dependent receptor family.</text>
</comment>
<evidence type="ECO:0000256" key="10">
    <source>
        <dbReference type="PROSITE-ProRule" id="PRU01360"/>
    </source>
</evidence>
<feature type="domain" description="TonB-dependent receptor plug" evidence="15">
    <location>
        <begin position="47"/>
        <end position="145"/>
    </location>
</feature>
<dbReference type="InterPro" id="IPR036942">
    <property type="entry name" value="Beta-barrel_TonB_sf"/>
</dbReference>
<accession>A0ABV6FE90</accession>
<dbReference type="PANTHER" id="PTHR40980:SF4">
    <property type="entry name" value="TONB-DEPENDENT RECEPTOR-LIKE BETA-BARREL DOMAIN-CONTAINING PROTEIN"/>
    <property type="match status" value="1"/>
</dbReference>
<sequence>MTLLRPRHMVVLLAGLSAPALAQQSATDAAIQRVEVKGTAAGYDPRRDDTATRIVVGREEIGRYGDTSLTEIFKRIPGVSVVTGSGRSTQVQMRGLGAGYTQVLVDGERTPPGFSLESLSPDVIERIEVLRAATADMSTESVAGTINIVLRKTVRKRERGVKLGHQLSSDFRGPTVSFELADRADKSSYAISGSVNHDSFRREALGVEENTRPDGRVDLFRTTTVPETGHMNGFSLGPRVNWTLDNGDTLAWQALLNGNRFRNNAHGQVLTFIGRPPPTPDLHTRSIIDYTALSSDLSWTHAMASGAKLEAKFGVEGTWNKRFLRRMGNDAAGLPETDGSIRNDARAKGANSTGKLTRELAGGHVLAAGWDVRINTSDDIRVEQDTVRAFAPGQVLDEDFGANVRRAAFYAQDEWTITPAWSLYAGARWEGVHTRVTGNTVEPTSVRSSVWSPVLQTLWKLPGKDGKHGDQLRLALSRTYKAPEMRNLVPDRSAWENNSATEADFVGNPRLRPELAWGVDAAWEHYWAEGAMFSIGASMRRIDDYTSNEIFFDGLRWIFRPVNDGRARVRTIDLETKFPLKTLVEGAPAIELRASLSRNWSRVASVPGPNNRMEMQTPLTAKLGLDWQAGSLSAGASLSHRRGGPIRVTANRGFYEMARTDLDTYALWKFNAKAQLRVALSNLLGEDGAWGVSYADPVTGLEKRSWRYPGGIKLRSTLELKF</sequence>
<keyword evidence="17" id="KW-1185">Reference proteome</keyword>
<evidence type="ECO:0000256" key="2">
    <source>
        <dbReference type="ARBA" id="ARBA00009810"/>
    </source>
</evidence>
<evidence type="ECO:0000256" key="6">
    <source>
        <dbReference type="ARBA" id="ARBA00023077"/>
    </source>
</evidence>
<evidence type="ECO:0000256" key="8">
    <source>
        <dbReference type="ARBA" id="ARBA00023170"/>
    </source>
</evidence>
<dbReference type="InterPro" id="IPR039426">
    <property type="entry name" value="TonB-dep_rcpt-like"/>
</dbReference>
<dbReference type="Pfam" id="PF00593">
    <property type="entry name" value="TonB_dep_Rec_b-barrel"/>
    <property type="match status" value="1"/>
</dbReference>
<comment type="subcellular location">
    <subcellularLocation>
        <location evidence="1 10">Cell outer membrane</location>
        <topology evidence="1 10">Multi-pass membrane protein</topology>
    </subcellularLocation>
</comment>
<dbReference type="Proteomes" id="UP001589773">
    <property type="component" value="Unassembled WGS sequence"/>
</dbReference>
<dbReference type="RefSeq" id="WP_379678486.1">
    <property type="nucleotide sequence ID" value="NZ_JBHLWP010000009.1"/>
</dbReference>
<feature type="chain" id="PRO_5045101135" evidence="13">
    <location>
        <begin position="23"/>
        <end position="722"/>
    </location>
</feature>
<dbReference type="InterPro" id="IPR037066">
    <property type="entry name" value="Plug_dom_sf"/>
</dbReference>
<dbReference type="Pfam" id="PF07715">
    <property type="entry name" value="Plug"/>
    <property type="match status" value="1"/>
</dbReference>
<dbReference type="InterPro" id="IPR012910">
    <property type="entry name" value="Plug_dom"/>
</dbReference>
<reference evidence="16 17" key="1">
    <citation type="submission" date="2024-09" db="EMBL/GenBank/DDBJ databases">
        <authorList>
            <person name="Sun Q."/>
            <person name="Mori K."/>
        </authorList>
    </citation>
    <scope>NUCLEOTIDE SEQUENCE [LARGE SCALE GENOMIC DNA]</scope>
    <source>
        <strain evidence="16 17">CCM 7792</strain>
    </source>
</reference>
<gene>
    <name evidence="16" type="ORF">ACFFJK_07125</name>
</gene>
<dbReference type="Gene3D" id="2.170.130.10">
    <property type="entry name" value="TonB-dependent receptor, plug domain"/>
    <property type="match status" value="1"/>
</dbReference>
<evidence type="ECO:0000259" key="14">
    <source>
        <dbReference type="Pfam" id="PF00593"/>
    </source>
</evidence>
<name>A0ABV6FE90_9BURK</name>
<dbReference type="SUPFAM" id="SSF56935">
    <property type="entry name" value="Porins"/>
    <property type="match status" value="1"/>
</dbReference>
<dbReference type="InterPro" id="IPR000531">
    <property type="entry name" value="Beta-barrel_TonB"/>
</dbReference>
<dbReference type="Gene3D" id="2.40.170.20">
    <property type="entry name" value="TonB-dependent receptor, beta-barrel domain"/>
    <property type="match status" value="1"/>
</dbReference>
<feature type="domain" description="TonB-dependent receptor-like beta-barrel" evidence="14">
    <location>
        <begin position="246"/>
        <end position="683"/>
    </location>
</feature>
<evidence type="ECO:0000256" key="13">
    <source>
        <dbReference type="SAM" id="SignalP"/>
    </source>
</evidence>
<dbReference type="PROSITE" id="PS52016">
    <property type="entry name" value="TONB_DEPENDENT_REC_3"/>
    <property type="match status" value="1"/>
</dbReference>
<proteinExistence type="inferred from homology"/>
<protein>
    <submittedName>
        <fullName evidence="16">TonB-dependent receptor plug domain-containing protein</fullName>
    </submittedName>
</protein>
<comment type="caution">
    <text evidence="16">The sequence shown here is derived from an EMBL/GenBank/DDBJ whole genome shotgun (WGS) entry which is preliminary data.</text>
</comment>
<evidence type="ECO:0000256" key="3">
    <source>
        <dbReference type="ARBA" id="ARBA00022448"/>
    </source>
</evidence>
<feature type="region of interest" description="Disordered" evidence="12">
    <location>
        <begin position="334"/>
        <end position="353"/>
    </location>
</feature>
<dbReference type="PANTHER" id="PTHR40980">
    <property type="entry name" value="PLUG DOMAIN-CONTAINING PROTEIN"/>
    <property type="match status" value="1"/>
</dbReference>
<keyword evidence="4 10" id="KW-1134">Transmembrane beta strand</keyword>
<keyword evidence="5 10" id="KW-0812">Transmembrane</keyword>
<evidence type="ECO:0000256" key="11">
    <source>
        <dbReference type="RuleBase" id="RU003357"/>
    </source>
</evidence>
<evidence type="ECO:0000313" key="16">
    <source>
        <dbReference type="EMBL" id="MFC0251657.1"/>
    </source>
</evidence>
<evidence type="ECO:0000259" key="15">
    <source>
        <dbReference type="Pfam" id="PF07715"/>
    </source>
</evidence>
<evidence type="ECO:0000256" key="12">
    <source>
        <dbReference type="SAM" id="MobiDB-lite"/>
    </source>
</evidence>
<keyword evidence="13" id="KW-0732">Signal</keyword>
<keyword evidence="6 11" id="KW-0798">TonB box</keyword>
<organism evidence="16 17">
    <name type="scientific">Massilia consociata</name>
    <dbReference type="NCBI Taxonomy" id="760117"/>
    <lineage>
        <taxon>Bacteria</taxon>
        <taxon>Pseudomonadati</taxon>
        <taxon>Pseudomonadota</taxon>
        <taxon>Betaproteobacteria</taxon>
        <taxon>Burkholderiales</taxon>
        <taxon>Oxalobacteraceae</taxon>
        <taxon>Telluria group</taxon>
        <taxon>Massilia</taxon>
    </lineage>
</organism>
<feature type="signal peptide" evidence="13">
    <location>
        <begin position="1"/>
        <end position="22"/>
    </location>
</feature>